<dbReference type="RefSeq" id="WP_165972368.1">
    <property type="nucleotide sequence ID" value="NZ_SMRT01000023.1"/>
</dbReference>
<proteinExistence type="predicted"/>
<reference evidence="2 3" key="1">
    <citation type="submission" date="2019-03" db="EMBL/GenBank/DDBJ databases">
        <title>This is whole genome sequence of Paenibacillus sp MS74 strain.</title>
        <authorList>
            <person name="Trinh H.N."/>
        </authorList>
    </citation>
    <scope>NUCLEOTIDE SEQUENCE [LARGE SCALE GENOMIC DNA]</scope>
    <source>
        <strain evidence="2 3">MS74</strain>
    </source>
</reference>
<dbReference type="Proteomes" id="UP000295636">
    <property type="component" value="Unassembled WGS sequence"/>
</dbReference>
<evidence type="ECO:0000259" key="1">
    <source>
        <dbReference type="Pfam" id="PF02371"/>
    </source>
</evidence>
<feature type="domain" description="Transposase IS116/IS110/IS902 C-terminal" evidence="1">
    <location>
        <begin position="1"/>
        <end position="43"/>
    </location>
</feature>
<dbReference type="EMBL" id="SMRT01000023">
    <property type="protein sequence ID" value="TDF91967.1"/>
    <property type="molecule type" value="Genomic_DNA"/>
</dbReference>
<dbReference type="GO" id="GO:0004803">
    <property type="term" value="F:transposase activity"/>
    <property type="evidence" value="ECO:0007669"/>
    <property type="project" value="InterPro"/>
</dbReference>
<protein>
    <submittedName>
        <fullName evidence="2">IS110 family transposase</fullName>
    </submittedName>
</protein>
<gene>
    <name evidence="2" type="ORF">E1757_30900</name>
</gene>
<dbReference type="GO" id="GO:0006313">
    <property type="term" value="P:DNA transposition"/>
    <property type="evidence" value="ECO:0007669"/>
    <property type="project" value="InterPro"/>
</dbReference>
<keyword evidence="3" id="KW-1185">Reference proteome</keyword>
<dbReference type="InterPro" id="IPR003346">
    <property type="entry name" value="Transposase_20"/>
</dbReference>
<dbReference type="GO" id="GO:0003677">
    <property type="term" value="F:DNA binding"/>
    <property type="evidence" value="ECO:0007669"/>
    <property type="project" value="InterPro"/>
</dbReference>
<sequence length="90" mass="10656">QSGPFEAEDTKRIKSGNRFLRYYLVEAANSVKNCDEEFGEYYRKKYKEVPKHQHKRALVLTARKLVRLVDVLLRNDQLYTPRRKVNNAKG</sequence>
<evidence type="ECO:0000313" key="3">
    <source>
        <dbReference type="Proteomes" id="UP000295636"/>
    </source>
</evidence>
<comment type="caution">
    <text evidence="2">The sequence shown here is derived from an EMBL/GenBank/DDBJ whole genome shotgun (WGS) entry which is preliminary data.</text>
</comment>
<name>A0A4R5KCV5_9BACL</name>
<dbReference type="Pfam" id="PF02371">
    <property type="entry name" value="Transposase_20"/>
    <property type="match status" value="1"/>
</dbReference>
<dbReference type="AlphaFoldDB" id="A0A4R5KCV5"/>
<evidence type="ECO:0000313" key="2">
    <source>
        <dbReference type="EMBL" id="TDF91967.1"/>
    </source>
</evidence>
<feature type="non-terminal residue" evidence="2">
    <location>
        <position position="1"/>
    </location>
</feature>
<organism evidence="2 3">
    <name type="scientific">Paenibacillus piri</name>
    <dbReference type="NCBI Taxonomy" id="2547395"/>
    <lineage>
        <taxon>Bacteria</taxon>
        <taxon>Bacillati</taxon>
        <taxon>Bacillota</taxon>
        <taxon>Bacilli</taxon>
        <taxon>Bacillales</taxon>
        <taxon>Paenibacillaceae</taxon>
        <taxon>Paenibacillus</taxon>
    </lineage>
</organism>
<accession>A0A4R5KCV5</accession>